<gene>
    <name evidence="2" type="ORF">J0J70_12935</name>
</gene>
<proteinExistence type="predicted"/>
<keyword evidence="1" id="KW-0472">Membrane</keyword>
<evidence type="ECO:0000313" key="3">
    <source>
        <dbReference type="Proteomes" id="UP001058072"/>
    </source>
</evidence>
<name>A0A9Q9CN80_9FIRM</name>
<dbReference type="AlphaFoldDB" id="A0A9Q9CN80"/>
<feature type="transmembrane region" description="Helical" evidence="1">
    <location>
        <begin position="66"/>
        <end position="91"/>
    </location>
</feature>
<reference evidence="2" key="1">
    <citation type="submission" date="2021-03" db="EMBL/GenBank/DDBJ databases">
        <title>Comparative Genomics and Metabolomics in the genus Turicibacter.</title>
        <authorList>
            <person name="Maki J."/>
            <person name="Looft T."/>
        </authorList>
    </citation>
    <scope>NUCLEOTIDE SEQUENCE</scope>
    <source>
        <strain evidence="2">ISU324</strain>
    </source>
</reference>
<dbReference type="RefSeq" id="WP_212724165.1">
    <property type="nucleotide sequence ID" value="NZ_CP071250.1"/>
</dbReference>
<sequence length="162" mass="19073">MKKRWLMYIIIGVIFGIFDFYYQEFIQELKSPIISRSILCYGIWLVPLLPIALYESKISLSRRNTSIASLLTWSISIISYYMFLAIDLMFIGRESRMEMHISNYLDPYFWSNWKSVFYGQVLGGIIEWILVAVVGGFIIGCLVNFIYTDLTKKITHFKERMS</sequence>
<evidence type="ECO:0000313" key="2">
    <source>
        <dbReference type="EMBL" id="UUF08451.1"/>
    </source>
</evidence>
<feature type="transmembrane region" description="Helical" evidence="1">
    <location>
        <begin position="34"/>
        <end position="54"/>
    </location>
</feature>
<dbReference type="Proteomes" id="UP001058072">
    <property type="component" value="Chromosome"/>
</dbReference>
<feature type="transmembrane region" description="Helical" evidence="1">
    <location>
        <begin position="125"/>
        <end position="147"/>
    </location>
</feature>
<evidence type="ECO:0008006" key="4">
    <source>
        <dbReference type="Google" id="ProtNLM"/>
    </source>
</evidence>
<dbReference type="EMBL" id="CP071250">
    <property type="protein sequence ID" value="UUF08451.1"/>
    <property type="molecule type" value="Genomic_DNA"/>
</dbReference>
<protein>
    <recommendedName>
        <fullName evidence="4">DUF4199 domain-containing protein</fullName>
    </recommendedName>
</protein>
<evidence type="ECO:0000256" key="1">
    <source>
        <dbReference type="SAM" id="Phobius"/>
    </source>
</evidence>
<keyword evidence="1" id="KW-1133">Transmembrane helix</keyword>
<organism evidence="2 3">
    <name type="scientific">Turicibacter bilis</name>
    <dbReference type="NCBI Taxonomy" id="2735723"/>
    <lineage>
        <taxon>Bacteria</taxon>
        <taxon>Bacillati</taxon>
        <taxon>Bacillota</taxon>
        <taxon>Erysipelotrichia</taxon>
        <taxon>Erysipelotrichales</taxon>
        <taxon>Turicibacteraceae</taxon>
        <taxon>Turicibacter</taxon>
    </lineage>
</organism>
<feature type="transmembrane region" description="Helical" evidence="1">
    <location>
        <begin position="5"/>
        <end position="22"/>
    </location>
</feature>
<keyword evidence="1" id="KW-0812">Transmembrane</keyword>
<accession>A0A9Q9CN80</accession>